<comment type="caution">
    <text evidence="1">The sequence shown here is derived from an EMBL/GenBank/DDBJ whole genome shotgun (WGS) entry which is preliminary data.</text>
</comment>
<protein>
    <submittedName>
        <fullName evidence="1">Uncharacterized protein</fullName>
    </submittedName>
</protein>
<dbReference type="STRING" id="1886670.PTI45_03159"/>
<sequence length="137" mass="15250">MSEVPATIEIEQLKDISSRIKVGESETIISEDGQVCIIMKVTFEELEAVRGNKPLTVSAYYIDALKTLAFSVGTVQNPDIVTGGMPNTPELKRGIRSSLARGIEAYIVTENVQEYSIKRFLNNEIGRDSLQRELNKM</sequence>
<proteinExistence type="predicted"/>
<dbReference type="Proteomes" id="UP000094578">
    <property type="component" value="Unassembled WGS sequence"/>
</dbReference>
<keyword evidence="2" id="KW-1185">Reference proteome</keyword>
<dbReference type="EMBL" id="MDER01000055">
    <property type="protein sequence ID" value="ODP27449.1"/>
    <property type="molecule type" value="Genomic_DNA"/>
</dbReference>
<evidence type="ECO:0000313" key="1">
    <source>
        <dbReference type="EMBL" id="ODP27449.1"/>
    </source>
</evidence>
<name>A0A1E3L0X3_9BACL</name>
<gene>
    <name evidence="1" type="ORF">PTI45_03159</name>
</gene>
<organism evidence="1 2">
    <name type="scientific">Paenibacillus nuruki</name>
    <dbReference type="NCBI Taxonomy" id="1886670"/>
    <lineage>
        <taxon>Bacteria</taxon>
        <taxon>Bacillati</taxon>
        <taxon>Bacillota</taxon>
        <taxon>Bacilli</taxon>
        <taxon>Bacillales</taxon>
        <taxon>Paenibacillaceae</taxon>
        <taxon>Paenibacillus</taxon>
    </lineage>
</organism>
<dbReference type="RefSeq" id="WP_069328554.1">
    <property type="nucleotide sequence ID" value="NZ_MDER01000055.1"/>
</dbReference>
<reference evidence="1 2" key="1">
    <citation type="submission" date="2016-08" db="EMBL/GenBank/DDBJ databases">
        <title>Genome sequencing of Paenibacillus sp. TI45-13ar, isolated from Korean traditional nuruk.</title>
        <authorList>
            <person name="Kim S.-J."/>
        </authorList>
    </citation>
    <scope>NUCLEOTIDE SEQUENCE [LARGE SCALE GENOMIC DNA]</scope>
    <source>
        <strain evidence="1 2">TI45-13ar</strain>
    </source>
</reference>
<accession>A0A1E3L0X3</accession>
<evidence type="ECO:0000313" key="2">
    <source>
        <dbReference type="Proteomes" id="UP000094578"/>
    </source>
</evidence>
<dbReference type="AlphaFoldDB" id="A0A1E3L0X3"/>